<sequence length="305" mass="34881">MFYQRMHEQLLQTNKETVHISPPARDYSLEVHSDTDTVDCRMTMCYEYNIPGTCVVRPGCAYRVRLVAHPWDGHTAATLRMQLAGECLSDLTRDSQLIDLRGAASRITAERPLCHHLTHEDSRELSQLQIQWKAMKLSARKTHSSFKKAASKTGGGTRPPTPDNITTEIKDLLNPAEFLKDHNIFDSDGYDAILSTSENEKLNAEDICVPGPSQGRDIFIIETVDEQFDTADTEHTPLLDTDYKTAIINHSKGLKDEEHRRRMEMAEEEHQLKIKILQETLQCSKIEKEILHLKKEYQIKLLRGE</sequence>
<organism evidence="1 2">
    <name type="scientific">Choristoneura fumiferana</name>
    <name type="common">Spruce budworm moth</name>
    <name type="synonym">Archips fumiferana</name>
    <dbReference type="NCBI Taxonomy" id="7141"/>
    <lineage>
        <taxon>Eukaryota</taxon>
        <taxon>Metazoa</taxon>
        <taxon>Ecdysozoa</taxon>
        <taxon>Arthropoda</taxon>
        <taxon>Hexapoda</taxon>
        <taxon>Insecta</taxon>
        <taxon>Pterygota</taxon>
        <taxon>Neoptera</taxon>
        <taxon>Endopterygota</taxon>
        <taxon>Lepidoptera</taxon>
        <taxon>Glossata</taxon>
        <taxon>Ditrysia</taxon>
        <taxon>Tortricoidea</taxon>
        <taxon>Tortricidae</taxon>
        <taxon>Tortricinae</taxon>
        <taxon>Choristoneura</taxon>
    </lineage>
</organism>
<protein>
    <submittedName>
        <fullName evidence="1">Uncharacterized protein</fullName>
    </submittedName>
</protein>
<dbReference type="Proteomes" id="UP001064048">
    <property type="component" value="Chromosome 17"/>
</dbReference>
<name>A0ACC0KKB8_CHOFU</name>
<reference evidence="1 2" key="1">
    <citation type="journal article" date="2022" name="Genome Biol. Evol.">
        <title>The Spruce Budworm Genome: Reconstructing the Evolutionary History of Antifreeze Proteins.</title>
        <authorList>
            <person name="Beliveau C."/>
            <person name="Gagne P."/>
            <person name="Picq S."/>
            <person name="Vernygora O."/>
            <person name="Keeling C.I."/>
            <person name="Pinkney K."/>
            <person name="Doucet D."/>
            <person name="Wen F."/>
            <person name="Johnston J.S."/>
            <person name="Maaroufi H."/>
            <person name="Boyle B."/>
            <person name="Laroche J."/>
            <person name="Dewar K."/>
            <person name="Juretic N."/>
            <person name="Blackburn G."/>
            <person name="Nisole A."/>
            <person name="Brunet B."/>
            <person name="Brandao M."/>
            <person name="Lumley L."/>
            <person name="Duan J."/>
            <person name="Quan G."/>
            <person name="Lucarotti C.J."/>
            <person name="Roe A.D."/>
            <person name="Sperling F.A.H."/>
            <person name="Levesque R.C."/>
            <person name="Cusson M."/>
        </authorList>
    </citation>
    <scope>NUCLEOTIDE SEQUENCE [LARGE SCALE GENOMIC DNA]</scope>
    <source>
        <strain evidence="1">Glfc:IPQL:Cfum</strain>
    </source>
</reference>
<keyword evidence="2" id="KW-1185">Reference proteome</keyword>
<accession>A0ACC0KKB8</accession>
<evidence type="ECO:0000313" key="1">
    <source>
        <dbReference type="EMBL" id="KAI8436577.1"/>
    </source>
</evidence>
<proteinExistence type="predicted"/>
<dbReference type="EMBL" id="CM046117">
    <property type="protein sequence ID" value="KAI8436577.1"/>
    <property type="molecule type" value="Genomic_DNA"/>
</dbReference>
<comment type="caution">
    <text evidence="1">The sequence shown here is derived from an EMBL/GenBank/DDBJ whole genome shotgun (WGS) entry which is preliminary data.</text>
</comment>
<gene>
    <name evidence="1" type="ORF">MSG28_010104</name>
</gene>
<evidence type="ECO:0000313" key="2">
    <source>
        <dbReference type="Proteomes" id="UP001064048"/>
    </source>
</evidence>